<dbReference type="InterPro" id="IPR012842">
    <property type="entry name" value="T3SS_SctL/SctL2"/>
</dbReference>
<keyword evidence="7" id="KW-0175">Coiled coil</keyword>
<dbReference type="Gene3D" id="1.20.5.620">
    <property type="entry name" value="F1F0 ATP synthase subunit B, membrane domain"/>
    <property type="match status" value="1"/>
</dbReference>
<comment type="caution">
    <text evidence="8">The sequence shown here is derived from an EMBL/GenBank/DDBJ whole genome shotgun (WGS) entry which is preliminary data.</text>
</comment>
<evidence type="ECO:0000256" key="4">
    <source>
        <dbReference type="ARBA" id="ARBA00022927"/>
    </source>
</evidence>
<dbReference type="InterPro" id="IPR051472">
    <property type="entry name" value="T3SS_Stator/FliH"/>
</dbReference>
<comment type="subcellular location">
    <subcellularLocation>
        <location evidence="1">Cytoplasm</location>
    </subcellularLocation>
</comment>
<dbReference type="PANTHER" id="PTHR34982:SF4">
    <property type="entry name" value="TYPE 3 SECRETION SYSTEM STATOR PROTEIN"/>
    <property type="match status" value="1"/>
</dbReference>
<reference evidence="8 9" key="1">
    <citation type="submission" date="2023-08" db="EMBL/GenBank/DDBJ databases">
        <title>Rhodoferax potami sp. nov. and Rhodoferax mekongensis sp. nov., isolated from the Mekong River in Thailand.</title>
        <authorList>
            <person name="Kitikhun S."/>
            <person name="Charoenyingcharoen P."/>
            <person name="Siriarchawattana P."/>
            <person name="Likhitrattanapisal S."/>
            <person name="Nilsakha T."/>
            <person name="Chanpet A."/>
            <person name="Rattanawaree P."/>
            <person name="Ingsriswang S."/>
        </authorList>
    </citation>
    <scope>NUCLEOTIDE SEQUENCE [LARGE SCALE GENOMIC DNA]</scope>
    <source>
        <strain evidence="8 9">TBRC 17660</strain>
    </source>
</reference>
<evidence type="ECO:0000256" key="5">
    <source>
        <dbReference type="ARBA" id="ARBA00024335"/>
    </source>
</evidence>
<dbReference type="PANTHER" id="PTHR34982">
    <property type="entry name" value="YOP PROTEINS TRANSLOCATION PROTEIN L"/>
    <property type="match status" value="1"/>
</dbReference>
<protein>
    <recommendedName>
        <fullName evidence="6">Type 3 secretion system stator protein</fullName>
    </recommendedName>
</protein>
<evidence type="ECO:0000256" key="6">
    <source>
        <dbReference type="ARBA" id="ARBA00040494"/>
    </source>
</evidence>
<dbReference type="InterPro" id="IPR009335">
    <property type="entry name" value="T3SS_HrpE/ATPase_suE"/>
</dbReference>
<feature type="coiled-coil region" evidence="7">
    <location>
        <begin position="30"/>
        <end position="57"/>
    </location>
</feature>
<keyword evidence="2" id="KW-0813">Transport</keyword>
<proteinExistence type="inferred from homology"/>
<keyword evidence="4" id="KW-0653">Protein transport</keyword>
<dbReference type="RefSeq" id="WP_313876384.1">
    <property type="nucleotide sequence ID" value="NZ_JAVBIK010000003.1"/>
</dbReference>
<dbReference type="NCBIfam" id="TIGR02499">
    <property type="entry name" value="HrpE_YscL_not"/>
    <property type="match status" value="1"/>
</dbReference>
<sequence length="211" mass="23085">MKSGKIIRREDASCLRLASSILTDAKAEAAQLLEAANHQATEQAENIRRESAEAAAQEKSRLLLEAIAIRDAYMADIEQELVSVVINAVRSIFSQYSDHERATLAVGKALKALRQETQATLHVHPNHYDALCAAVTDLLRESPPLQTLVVERDSRLKPGAFILSSDMGLVETDFESQLRAIENSLTRSVITSSEAGSGIPGRFTSSEDLKR</sequence>
<dbReference type="EMBL" id="JAVBIK010000003">
    <property type="protein sequence ID" value="MDT7520719.1"/>
    <property type="molecule type" value="Genomic_DNA"/>
</dbReference>
<dbReference type="Pfam" id="PF06188">
    <property type="entry name" value="HrpE"/>
    <property type="match status" value="1"/>
</dbReference>
<keyword evidence="9" id="KW-1185">Reference proteome</keyword>
<accession>A0ABU3KSC9</accession>
<evidence type="ECO:0000256" key="1">
    <source>
        <dbReference type="ARBA" id="ARBA00004496"/>
    </source>
</evidence>
<name>A0ABU3KSC9_9BURK</name>
<keyword evidence="3" id="KW-0963">Cytoplasm</keyword>
<evidence type="ECO:0000313" key="9">
    <source>
        <dbReference type="Proteomes" id="UP001321700"/>
    </source>
</evidence>
<organism evidence="8 9">
    <name type="scientific">Rhodoferax potami</name>
    <dbReference type="NCBI Taxonomy" id="3068338"/>
    <lineage>
        <taxon>Bacteria</taxon>
        <taxon>Pseudomonadati</taxon>
        <taxon>Pseudomonadota</taxon>
        <taxon>Betaproteobacteria</taxon>
        <taxon>Burkholderiales</taxon>
        <taxon>Comamonadaceae</taxon>
        <taxon>Rhodoferax</taxon>
    </lineage>
</organism>
<comment type="similarity">
    <text evidence="5">Belongs to the SctL stator family.</text>
</comment>
<evidence type="ECO:0000313" key="8">
    <source>
        <dbReference type="EMBL" id="MDT7520719.1"/>
    </source>
</evidence>
<evidence type="ECO:0000256" key="7">
    <source>
        <dbReference type="SAM" id="Coils"/>
    </source>
</evidence>
<gene>
    <name evidence="8" type="primary">sctL</name>
    <name evidence="8" type="ORF">RAE19_18935</name>
</gene>
<evidence type="ECO:0000256" key="2">
    <source>
        <dbReference type="ARBA" id="ARBA00022448"/>
    </source>
</evidence>
<evidence type="ECO:0000256" key="3">
    <source>
        <dbReference type="ARBA" id="ARBA00022490"/>
    </source>
</evidence>
<dbReference type="Proteomes" id="UP001321700">
    <property type="component" value="Unassembled WGS sequence"/>
</dbReference>